<evidence type="ECO:0000313" key="2">
    <source>
        <dbReference type="Ensembl" id="ENSAOWP00000016315.1"/>
    </source>
</evidence>
<feature type="chain" id="PRO_5034837197" evidence="1">
    <location>
        <begin position="26"/>
        <end position="69"/>
    </location>
</feature>
<dbReference type="Proteomes" id="UP000694424">
    <property type="component" value="Unplaced"/>
</dbReference>
<evidence type="ECO:0000256" key="1">
    <source>
        <dbReference type="SAM" id="SignalP"/>
    </source>
</evidence>
<sequence>IQTENPSHGNFLICVLILLYESVQITVLRMTVITGNKAEILGVTPRSSPFYSFNIHQRFFPCCILAVQL</sequence>
<accession>A0A8B9PXF7</accession>
<keyword evidence="1" id="KW-0732">Signal</keyword>
<reference evidence="2" key="1">
    <citation type="submission" date="2025-08" db="UniProtKB">
        <authorList>
            <consortium name="Ensembl"/>
        </authorList>
    </citation>
    <scope>IDENTIFICATION</scope>
</reference>
<feature type="signal peptide" evidence="1">
    <location>
        <begin position="1"/>
        <end position="25"/>
    </location>
</feature>
<dbReference type="Ensembl" id="ENSAOWT00000018526.1">
    <property type="protein sequence ID" value="ENSAOWP00000016315.1"/>
    <property type="gene ID" value="ENSAOWG00000011122.1"/>
</dbReference>
<dbReference type="AlphaFoldDB" id="A0A8B9PXF7"/>
<organism evidence="2 3">
    <name type="scientific">Apteryx owenii</name>
    <name type="common">Little spotted kiwi</name>
    <dbReference type="NCBI Taxonomy" id="8824"/>
    <lineage>
        <taxon>Eukaryota</taxon>
        <taxon>Metazoa</taxon>
        <taxon>Chordata</taxon>
        <taxon>Craniata</taxon>
        <taxon>Vertebrata</taxon>
        <taxon>Euteleostomi</taxon>
        <taxon>Archelosauria</taxon>
        <taxon>Archosauria</taxon>
        <taxon>Dinosauria</taxon>
        <taxon>Saurischia</taxon>
        <taxon>Theropoda</taxon>
        <taxon>Coelurosauria</taxon>
        <taxon>Aves</taxon>
        <taxon>Palaeognathae</taxon>
        <taxon>Apterygiformes</taxon>
        <taxon>Apterygidae</taxon>
        <taxon>Apteryx</taxon>
    </lineage>
</organism>
<name>A0A8B9PXF7_APTOW</name>
<evidence type="ECO:0000313" key="3">
    <source>
        <dbReference type="Proteomes" id="UP000694424"/>
    </source>
</evidence>
<protein>
    <submittedName>
        <fullName evidence="2">Uncharacterized protein</fullName>
    </submittedName>
</protein>
<reference evidence="2" key="2">
    <citation type="submission" date="2025-09" db="UniProtKB">
        <authorList>
            <consortium name="Ensembl"/>
        </authorList>
    </citation>
    <scope>IDENTIFICATION</scope>
</reference>
<keyword evidence="3" id="KW-1185">Reference proteome</keyword>
<proteinExistence type="predicted"/>